<gene>
    <name evidence="8" type="ORF">SNE25_25690</name>
</gene>
<organism evidence="8 9">
    <name type="scientific">Mucilaginibacter sabulilitoris</name>
    <dbReference type="NCBI Taxonomy" id="1173583"/>
    <lineage>
        <taxon>Bacteria</taxon>
        <taxon>Pseudomonadati</taxon>
        <taxon>Bacteroidota</taxon>
        <taxon>Sphingobacteriia</taxon>
        <taxon>Sphingobacteriales</taxon>
        <taxon>Sphingobacteriaceae</taxon>
        <taxon>Mucilaginibacter</taxon>
    </lineage>
</organism>
<evidence type="ECO:0008006" key="10">
    <source>
        <dbReference type="Google" id="ProtNLM"/>
    </source>
</evidence>
<reference evidence="8 9" key="1">
    <citation type="submission" date="2023-11" db="EMBL/GenBank/DDBJ databases">
        <title>Analysis of the Genomes of Mucilaginibacter gossypii cycad 4 and M. sabulilitoris SNA2: microbes with the potential for plant growth promotion.</title>
        <authorList>
            <person name="Hirsch A.M."/>
            <person name="Humm E."/>
            <person name="Rubbi M."/>
            <person name="Del Vecchio G."/>
            <person name="Ha S.M."/>
            <person name="Pellegrini M."/>
            <person name="Gunsalus R.P."/>
        </authorList>
    </citation>
    <scope>NUCLEOTIDE SEQUENCE [LARGE SCALE GENOMIC DNA]</scope>
    <source>
        <strain evidence="8 9">SNA2</strain>
    </source>
</reference>
<keyword evidence="9" id="KW-1185">Reference proteome</keyword>
<feature type="signal peptide" evidence="7">
    <location>
        <begin position="1"/>
        <end position="24"/>
    </location>
</feature>
<keyword evidence="3" id="KW-0119">Carbohydrate metabolism</keyword>
<dbReference type="Proteomes" id="UP001324380">
    <property type="component" value="Chromosome"/>
</dbReference>
<evidence type="ECO:0000256" key="7">
    <source>
        <dbReference type="SAM" id="SignalP"/>
    </source>
</evidence>
<dbReference type="PANTHER" id="PTHR43739:SF2">
    <property type="entry name" value="OLIGOXYLOGLUCAN-REDUCING END-SPECIFIC XYLOGLUCANASE-RELATED"/>
    <property type="match status" value="1"/>
</dbReference>
<name>A0ABZ0TJ73_9SPHI</name>
<keyword evidence="4" id="KW-0326">Glycosidase</keyword>
<dbReference type="InterPro" id="IPR015943">
    <property type="entry name" value="WD40/YVTN_repeat-like_dom_sf"/>
</dbReference>
<dbReference type="Gene3D" id="2.130.10.10">
    <property type="entry name" value="YVTN repeat-like/Quinoprotein amine dehydrogenase"/>
    <property type="match status" value="2"/>
</dbReference>
<dbReference type="EMBL" id="CP139558">
    <property type="protein sequence ID" value="WPU92721.1"/>
    <property type="molecule type" value="Genomic_DNA"/>
</dbReference>
<evidence type="ECO:0000256" key="4">
    <source>
        <dbReference type="ARBA" id="ARBA00023295"/>
    </source>
</evidence>
<evidence type="ECO:0000256" key="3">
    <source>
        <dbReference type="ARBA" id="ARBA00023277"/>
    </source>
</evidence>
<accession>A0ABZ0TJ73</accession>
<keyword evidence="5" id="KW-0624">Polysaccharide degradation</keyword>
<dbReference type="PANTHER" id="PTHR43739">
    <property type="entry name" value="XYLOGLUCANASE (EUROFUNG)"/>
    <property type="match status" value="1"/>
</dbReference>
<evidence type="ECO:0000313" key="9">
    <source>
        <dbReference type="Proteomes" id="UP001324380"/>
    </source>
</evidence>
<comment type="similarity">
    <text evidence="6">Belongs to the glycosyl hydrolase 74 family.</text>
</comment>
<sequence>MKKTISLLFLCTAMFQSLSSCKKAASLTPDEKSQARAKTVAGTNAIIPYTWDNVTIGGGGYVTGIVIHPTTANRMYIRTDVGGAYHWDGTNQRWVQLLDGMSQIRVDGMALDANKPDRVYLALNDGVYRSDNVGSSWTKVMSATYNGNGDMRWTGECLAVDPLTSTVIYAGTRSDGLYRSTNEGTAWTKITSVPNGGVNGVRTVVVDPATTISSRSAKVYVGIPGAGIYRSTDGGTTFAALSGAPVSPNRMAVVDGNLYVAHSTGVTVWNGTTWKDITPAGGTGKNYCGLSIEASDHLKIAVCQRYSTFNNPLYRSSDGGTTWQQMNTAALPITKTVEPTWWPTSWFSSATSSIAFDPLHHGDLYYTDWFGIWYLSNAWQAGSVDWSTREKGHEETVILTMAAPPTGPALYSGAADVFGFRHDNINAYPSRLYNINEGFSIAYCESTPANIAILGASGNDGTGTILATSANSGTTWTTRTLPAGVKLGRIAISATNPDKMVYIAGGTSGGVYYTTNRGASWAAATGAPVGSVAAVDVWSKDFSIAADCVDGDRFYIYKSGFLYATSNGGASWAQQNTTAIPAKNTYLFVTARPGTTGEVWVSLDGNGLYRTTNGGQTFTKISALTTSTAFSFGAPATGTSIPAAYSFGTLSGVKGMYRSTDLGVTWDRVDGTQKFPAGVKVIAADRQVFGKLYVGTGGRGVLYGQQ</sequence>
<dbReference type="RefSeq" id="WP_321561881.1">
    <property type="nucleotide sequence ID" value="NZ_CP139558.1"/>
</dbReference>
<keyword evidence="2" id="KW-0378">Hydrolase</keyword>
<feature type="chain" id="PRO_5046920817" description="Sortilin N-terminal domain-containing protein" evidence="7">
    <location>
        <begin position="25"/>
        <end position="706"/>
    </location>
</feature>
<proteinExistence type="inferred from homology"/>
<evidence type="ECO:0000256" key="2">
    <source>
        <dbReference type="ARBA" id="ARBA00022801"/>
    </source>
</evidence>
<dbReference type="SUPFAM" id="SSF110296">
    <property type="entry name" value="Oligoxyloglucan reducing end-specific cellobiohydrolase"/>
    <property type="match status" value="2"/>
</dbReference>
<keyword evidence="1 7" id="KW-0732">Signal</keyword>
<dbReference type="InterPro" id="IPR052025">
    <property type="entry name" value="Xyloglucanase_GH74"/>
</dbReference>
<evidence type="ECO:0000256" key="5">
    <source>
        <dbReference type="ARBA" id="ARBA00023326"/>
    </source>
</evidence>
<evidence type="ECO:0000256" key="6">
    <source>
        <dbReference type="ARBA" id="ARBA00037986"/>
    </source>
</evidence>
<dbReference type="PROSITE" id="PS51257">
    <property type="entry name" value="PROKAR_LIPOPROTEIN"/>
    <property type="match status" value="1"/>
</dbReference>
<evidence type="ECO:0000313" key="8">
    <source>
        <dbReference type="EMBL" id="WPU92721.1"/>
    </source>
</evidence>
<protein>
    <recommendedName>
        <fullName evidence="10">Sortilin N-terminal domain-containing protein</fullName>
    </recommendedName>
</protein>
<evidence type="ECO:0000256" key="1">
    <source>
        <dbReference type="ARBA" id="ARBA00022729"/>
    </source>
</evidence>